<name>A0AAD9TQA6_9ROSI</name>
<dbReference type="AlphaFoldDB" id="A0AAD9TQA6"/>
<protein>
    <submittedName>
        <fullName evidence="2">Uncharacterized protein</fullName>
    </submittedName>
</protein>
<feature type="region of interest" description="Disordered" evidence="1">
    <location>
        <begin position="89"/>
        <end position="118"/>
    </location>
</feature>
<keyword evidence="3" id="KW-1185">Reference proteome</keyword>
<reference evidence="2" key="1">
    <citation type="journal article" date="2023" name="Plant J.">
        <title>Genome sequences and population genomics provide insights into the demographic history, inbreeding, and mutation load of two 'living fossil' tree species of Dipteronia.</title>
        <authorList>
            <person name="Feng Y."/>
            <person name="Comes H.P."/>
            <person name="Chen J."/>
            <person name="Zhu S."/>
            <person name="Lu R."/>
            <person name="Zhang X."/>
            <person name="Li P."/>
            <person name="Qiu J."/>
            <person name="Olsen K.M."/>
            <person name="Qiu Y."/>
        </authorList>
    </citation>
    <scope>NUCLEOTIDE SEQUENCE</scope>
    <source>
        <strain evidence="2">KIB01</strain>
    </source>
</reference>
<evidence type="ECO:0000256" key="1">
    <source>
        <dbReference type="SAM" id="MobiDB-lite"/>
    </source>
</evidence>
<sequence>MFGQRRSMTRLEAMFQKLLEQRPNLNTYIANAPASSNRDGVEGVSLGRCGGGRLPRAAIHEQFKDLSDEDSDEDFEGFPRGLIELCQATNKQKEKEREKGERLSSLVSPNPPPLSSSTPTPSLYVIDIFFSYSQPPLLLYSFIEAAAFARRSRHPYSSTPPSCYK</sequence>
<evidence type="ECO:0000313" key="3">
    <source>
        <dbReference type="Proteomes" id="UP001280121"/>
    </source>
</evidence>
<gene>
    <name evidence="2" type="ORF">Ddye_028075</name>
</gene>
<comment type="caution">
    <text evidence="2">The sequence shown here is derived from an EMBL/GenBank/DDBJ whole genome shotgun (WGS) entry which is preliminary data.</text>
</comment>
<feature type="compositionally biased region" description="Basic and acidic residues" evidence="1">
    <location>
        <begin position="91"/>
        <end position="102"/>
    </location>
</feature>
<accession>A0AAD9TQA6</accession>
<dbReference type="EMBL" id="JANJYI010000008">
    <property type="protein sequence ID" value="KAK2640280.1"/>
    <property type="molecule type" value="Genomic_DNA"/>
</dbReference>
<dbReference type="Proteomes" id="UP001280121">
    <property type="component" value="Unassembled WGS sequence"/>
</dbReference>
<proteinExistence type="predicted"/>
<evidence type="ECO:0000313" key="2">
    <source>
        <dbReference type="EMBL" id="KAK2640280.1"/>
    </source>
</evidence>
<organism evidence="2 3">
    <name type="scientific">Dipteronia dyeriana</name>
    <dbReference type="NCBI Taxonomy" id="168575"/>
    <lineage>
        <taxon>Eukaryota</taxon>
        <taxon>Viridiplantae</taxon>
        <taxon>Streptophyta</taxon>
        <taxon>Embryophyta</taxon>
        <taxon>Tracheophyta</taxon>
        <taxon>Spermatophyta</taxon>
        <taxon>Magnoliopsida</taxon>
        <taxon>eudicotyledons</taxon>
        <taxon>Gunneridae</taxon>
        <taxon>Pentapetalae</taxon>
        <taxon>rosids</taxon>
        <taxon>malvids</taxon>
        <taxon>Sapindales</taxon>
        <taxon>Sapindaceae</taxon>
        <taxon>Hippocastanoideae</taxon>
        <taxon>Acereae</taxon>
        <taxon>Dipteronia</taxon>
    </lineage>
</organism>